<dbReference type="OrthoDB" id="552427at2759"/>
<dbReference type="PANTHER" id="PTHR45093:SF2">
    <property type="entry name" value="LISH DOMAIN-CONTAINING PROTEIN"/>
    <property type="match status" value="1"/>
</dbReference>
<keyword evidence="7" id="KW-1185">Reference proteome</keyword>
<evidence type="ECO:0000256" key="3">
    <source>
        <dbReference type="SAM" id="MobiDB-lite"/>
    </source>
</evidence>
<dbReference type="EMBL" id="BNCQ01000027">
    <property type="protein sequence ID" value="GIM08455.1"/>
    <property type="molecule type" value="Genomic_DNA"/>
</dbReference>
<evidence type="ECO:0000313" key="7">
    <source>
        <dbReference type="Proteomes" id="UP000747110"/>
    </source>
</evidence>
<comment type="caution">
    <text evidence="5">The sequence shown here is derived from an EMBL/GenBank/DDBJ whole genome shotgun (WGS) entry which is preliminary data.</text>
</comment>
<evidence type="ECO:0000313" key="6">
    <source>
        <dbReference type="Proteomes" id="UP000722791"/>
    </source>
</evidence>
<keyword evidence="2" id="KW-0539">Nucleus</keyword>
<evidence type="ECO:0000313" key="4">
    <source>
        <dbReference type="EMBL" id="GIL79844.1"/>
    </source>
</evidence>
<organism evidence="5 6">
    <name type="scientific">Volvox reticuliferus</name>
    <dbReference type="NCBI Taxonomy" id="1737510"/>
    <lineage>
        <taxon>Eukaryota</taxon>
        <taxon>Viridiplantae</taxon>
        <taxon>Chlorophyta</taxon>
        <taxon>core chlorophytes</taxon>
        <taxon>Chlorophyceae</taxon>
        <taxon>CS clade</taxon>
        <taxon>Chlamydomonadales</taxon>
        <taxon>Volvocaceae</taxon>
        <taxon>Volvox</taxon>
    </lineage>
</organism>
<gene>
    <name evidence="4" type="ORF">Vretifemale_9103</name>
    <name evidence="5" type="ORF">Vretimale_12460</name>
</gene>
<feature type="region of interest" description="Disordered" evidence="3">
    <location>
        <begin position="568"/>
        <end position="623"/>
    </location>
</feature>
<feature type="compositionally biased region" description="Pro residues" evidence="3">
    <location>
        <begin position="65"/>
        <end position="75"/>
    </location>
</feature>
<dbReference type="Proteomes" id="UP000722791">
    <property type="component" value="Unassembled WGS sequence"/>
</dbReference>
<feature type="compositionally biased region" description="Low complexity" evidence="3">
    <location>
        <begin position="497"/>
        <end position="519"/>
    </location>
</feature>
<comment type="subcellular location">
    <subcellularLocation>
        <location evidence="1">Nucleus</location>
    </subcellularLocation>
</comment>
<dbReference type="Proteomes" id="UP000747110">
    <property type="component" value="Unassembled WGS sequence"/>
</dbReference>
<evidence type="ECO:0000256" key="2">
    <source>
        <dbReference type="ARBA" id="ARBA00023242"/>
    </source>
</evidence>
<evidence type="ECO:0000256" key="1">
    <source>
        <dbReference type="ARBA" id="ARBA00004123"/>
    </source>
</evidence>
<sequence length="731" mass="77159">MSLDEWCLHTTPGGASFERITVLQPTADYLVPLPAWLRAAALHIGGDGLKRKQLTVFWWNAAPDGPAPTVPPPPSQRASEPKRSSGAWRAATVIGFNPHTGLFTLKYHSDPKKQVSQIYLPLALIHFARMAPPAGTPPRNVAEGCTPLPALLLPAPDAAAASAPGKLNFPPAAVPTHPVLLLELQMEQQQLLQALHQKQQLQELQQQRLQQVPRVNSVLSVQQQELQQQKQQPQLQQHQHQLQLQLWQQLQQHCQLQQQEKQPQLEQSMLLEASNSGAWVQEWLRKRKAAGPSGADSGDSTPVRPGSRAMSPIAGFLLGNSNSASPVNLPVMDVPMGWCGVTAPGGIVGAGLSPSPPQLPQMHPRPYLPLLDGQAASAISSGISSCGGTLDSMQRGDFQRSMRSFGSTADLSGVTSQPSLLHTYCGKAQPVAAAPVGMEAVMLGGEPPLPSAKFLPIATSSAVAAAAAAAATAPPPLIRQGAGVGSWSIPASGGSWQRQPQPQQEPQQQQSPPQSQQQSTATVQVKDGLGVRAAGGITRRSASSNLNADVEEVFNAWSRVDSAWSTHSDGVASQTVPAPRADSGPLPHAISGPFSPQPSAQLPQQPQPQPQPQPQLSQMLPTHSGKPWWFAAEAVPPGAIASLPKRARTMSSENNVSSLCIKSGGNVSSITNNSAVACNYACGGGGDGVSSCSSERHPHDCDWTSLLLEAHLFDSPIPAPAALPGDISVGF</sequence>
<accession>A0A8J4GK99</accession>
<reference evidence="5" key="1">
    <citation type="journal article" date="2021" name="Proc. Natl. Acad. Sci. U.S.A.">
        <title>Three genomes in the algal genus Volvox reveal the fate of a haploid sex-determining region after a transition to homothallism.</title>
        <authorList>
            <person name="Yamamoto K."/>
            <person name="Hamaji T."/>
            <person name="Kawai-Toyooka H."/>
            <person name="Matsuzaki R."/>
            <person name="Takahashi F."/>
            <person name="Nishimura Y."/>
            <person name="Kawachi M."/>
            <person name="Noguchi H."/>
            <person name="Minakuchi Y."/>
            <person name="Umen J.G."/>
            <person name="Toyoda A."/>
            <person name="Nozaki H."/>
        </authorList>
    </citation>
    <scope>NUCLEOTIDE SEQUENCE</scope>
    <source>
        <strain evidence="5">NIES-3785</strain>
        <strain evidence="4">NIES-3786</strain>
    </source>
</reference>
<dbReference type="GO" id="GO:0005634">
    <property type="term" value="C:nucleus"/>
    <property type="evidence" value="ECO:0007669"/>
    <property type="project" value="UniProtKB-SubCell"/>
</dbReference>
<dbReference type="EMBL" id="BNCP01000016">
    <property type="protein sequence ID" value="GIL79844.1"/>
    <property type="molecule type" value="Genomic_DNA"/>
</dbReference>
<feature type="region of interest" description="Disordered" evidence="3">
    <location>
        <begin position="481"/>
        <end position="523"/>
    </location>
</feature>
<name>A0A8J4GK99_9CHLO</name>
<protein>
    <submittedName>
        <fullName evidence="5">Uncharacterized protein</fullName>
    </submittedName>
</protein>
<dbReference type="PANTHER" id="PTHR45093">
    <property type="entry name" value="TRANSCRIPTION ACTIVATOR MSS11"/>
    <property type="match status" value="1"/>
</dbReference>
<feature type="region of interest" description="Disordered" evidence="3">
    <location>
        <begin position="65"/>
        <end position="85"/>
    </location>
</feature>
<feature type="region of interest" description="Disordered" evidence="3">
    <location>
        <begin position="289"/>
        <end position="308"/>
    </location>
</feature>
<feature type="compositionally biased region" description="Low complexity" evidence="3">
    <location>
        <begin position="593"/>
        <end position="604"/>
    </location>
</feature>
<proteinExistence type="predicted"/>
<dbReference type="AlphaFoldDB" id="A0A8J4GK99"/>
<evidence type="ECO:0000313" key="5">
    <source>
        <dbReference type="EMBL" id="GIM08455.1"/>
    </source>
</evidence>